<dbReference type="Gene3D" id="3.30.379.10">
    <property type="entry name" value="Chitobiase/beta-hexosaminidase domain 2-like"/>
    <property type="match status" value="1"/>
</dbReference>
<reference evidence="10" key="1">
    <citation type="submission" date="2016-11" db="EMBL/GenBank/DDBJ databases">
        <authorList>
            <person name="Varghese N."/>
            <person name="Submissions S."/>
        </authorList>
    </citation>
    <scope>NUCLEOTIDE SEQUENCE [LARGE SCALE GENOMIC DNA]</scope>
    <source>
        <strain evidence="10">DSM 15807</strain>
    </source>
</reference>
<dbReference type="GO" id="GO:0030203">
    <property type="term" value="P:glycosaminoglycan metabolic process"/>
    <property type="evidence" value="ECO:0007669"/>
    <property type="project" value="TreeGrafter"/>
</dbReference>
<accession>A0A1M5QWG0</accession>
<dbReference type="SUPFAM" id="SSF51445">
    <property type="entry name" value="(Trans)glycosidases"/>
    <property type="match status" value="1"/>
</dbReference>
<dbReference type="Proteomes" id="UP000242592">
    <property type="component" value="Unassembled WGS sequence"/>
</dbReference>
<dbReference type="GO" id="GO:0004563">
    <property type="term" value="F:beta-N-acetylhexosaminidase activity"/>
    <property type="evidence" value="ECO:0007669"/>
    <property type="project" value="UniProtKB-EC"/>
</dbReference>
<dbReference type="Pfam" id="PF02838">
    <property type="entry name" value="Glyco_hydro_20b"/>
    <property type="match status" value="1"/>
</dbReference>
<dbReference type="CDD" id="cd06565">
    <property type="entry name" value="GH20_GcnA-like"/>
    <property type="match status" value="1"/>
</dbReference>
<evidence type="ECO:0000256" key="4">
    <source>
        <dbReference type="ARBA" id="ARBA00022801"/>
    </source>
</evidence>
<evidence type="ECO:0000256" key="2">
    <source>
        <dbReference type="ARBA" id="ARBA00006285"/>
    </source>
</evidence>
<organism evidence="9 10">
    <name type="scientific">Thermosipho atlanticus DSM 15807</name>
    <dbReference type="NCBI Taxonomy" id="1123380"/>
    <lineage>
        <taxon>Bacteria</taxon>
        <taxon>Thermotogati</taxon>
        <taxon>Thermotogota</taxon>
        <taxon>Thermotogae</taxon>
        <taxon>Thermotogales</taxon>
        <taxon>Fervidobacteriaceae</taxon>
        <taxon>Thermosipho</taxon>
    </lineage>
</organism>
<dbReference type="OrthoDB" id="9763537at2"/>
<dbReference type="PANTHER" id="PTHR22600:SF57">
    <property type="entry name" value="BETA-N-ACETYLHEXOSAMINIDASE"/>
    <property type="match status" value="1"/>
</dbReference>
<keyword evidence="5" id="KW-0326">Glycosidase</keyword>
<comment type="catalytic activity">
    <reaction evidence="1">
        <text>Hydrolysis of terminal non-reducing N-acetyl-D-hexosamine residues in N-acetyl-beta-D-hexosaminides.</text>
        <dbReference type="EC" id="3.2.1.52"/>
    </reaction>
</comment>
<dbReference type="InterPro" id="IPR029018">
    <property type="entry name" value="Hex-like_dom2"/>
</dbReference>
<evidence type="ECO:0000313" key="10">
    <source>
        <dbReference type="Proteomes" id="UP000242592"/>
    </source>
</evidence>
<dbReference type="EC" id="3.2.1.52" evidence="3"/>
<gene>
    <name evidence="9" type="ORF">SAMN02745199_0190</name>
</gene>
<proteinExistence type="inferred from homology"/>
<keyword evidence="10" id="KW-1185">Reference proteome</keyword>
<evidence type="ECO:0000256" key="1">
    <source>
        <dbReference type="ARBA" id="ARBA00001231"/>
    </source>
</evidence>
<dbReference type="GO" id="GO:0005975">
    <property type="term" value="P:carbohydrate metabolic process"/>
    <property type="evidence" value="ECO:0007669"/>
    <property type="project" value="InterPro"/>
</dbReference>
<dbReference type="PANTHER" id="PTHR22600">
    <property type="entry name" value="BETA-HEXOSAMINIDASE"/>
    <property type="match status" value="1"/>
</dbReference>
<dbReference type="RefSeq" id="WP_084727988.1">
    <property type="nucleotide sequence ID" value="NZ_FQXN01000001.1"/>
</dbReference>
<comment type="similarity">
    <text evidence="2">Belongs to the glycosyl hydrolase 20 family.</text>
</comment>
<evidence type="ECO:0000256" key="3">
    <source>
        <dbReference type="ARBA" id="ARBA00012663"/>
    </source>
</evidence>
<feature type="domain" description="Glycoside hydrolase family 20 catalytic" evidence="7">
    <location>
        <begin position="128"/>
        <end position="347"/>
    </location>
</feature>
<dbReference type="SUPFAM" id="SSF55545">
    <property type="entry name" value="beta-N-acetylhexosaminidase-like domain"/>
    <property type="match status" value="1"/>
</dbReference>
<dbReference type="PRINTS" id="PR00738">
    <property type="entry name" value="GLHYDRLASE20"/>
</dbReference>
<dbReference type="InterPro" id="IPR025705">
    <property type="entry name" value="Beta_hexosaminidase_sua/sub"/>
</dbReference>
<evidence type="ECO:0000259" key="7">
    <source>
        <dbReference type="Pfam" id="PF00728"/>
    </source>
</evidence>
<feature type="active site" description="Proton donor" evidence="6">
    <location>
        <position position="277"/>
    </location>
</feature>
<evidence type="ECO:0000256" key="5">
    <source>
        <dbReference type="ARBA" id="ARBA00023295"/>
    </source>
</evidence>
<evidence type="ECO:0000259" key="8">
    <source>
        <dbReference type="Pfam" id="PF02838"/>
    </source>
</evidence>
<keyword evidence="4 9" id="KW-0378">Hydrolase</keyword>
<dbReference type="InterPro" id="IPR015882">
    <property type="entry name" value="HEX_bac_N"/>
</dbReference>
<protein>
    <recommendedName>
        <fullName evidence="3">beta-N-acetylhexosaminidase</fullName>
        <ecNumber evidence="3">3.2.1.52</ecNumber>
    </recommendedName>
</protein>
<evidence type="ECO:0000256" key="6">
    <source>
        <dbReference type="PIRSR" id="PIRSR625705-1"/>
    </source>
</evidence>
<dbReference type="AlphaFoldDB" id="A0A1M5QWG0"/>
<dbReference type="Pfam" id="PF00728">
    <property type="entry name" value="Glyco_hydro_20"/>
    <property type="match status" value="1"/>
</dbReference>
<dbReference type="Gene3D" id="3.20.20.80">
    <property type="entry name" value="Glycosidases"/>
    <property type="match status" value="1"/>
</dbReference>
<dbReference type="InterPro" id="IPR015883">
    <property type="entry name" value="Glyco_hydro_20_cat"/>
</dbReference>
<sequence>MILIPMPKKIKIKNGIFELKSGSYVYLSTKNLFKSVKKLKNYLKRYGVNVLISYYKGSKTSIVAEVNRGRVKEKSGYKLIVTSDGIKIYGNNNQGLHYGLMTLIQIIKNYGTVIPVLEIHDWPEIENRGVLIDVSRDKVPKLETLFQLVDLFSELKYNQLQLYTEHTFAYREHEKVWKGYSPFTSEDIIELDKYCRERFIELVPNQASFGHMEKWLVHDDYSYMAETSEFDTLWGRHFDRPFTLSPAVEDSIKFLASLYNELLPHFRSKLFNVNCDETFDLCMGKSKSLCKKYGKGKVYLEFVMKIYNIVISHGKRMMMWGDVLKEYSELLKNVPKDIVVLIWGYEKDHPFEKECSIFKDFDFYVCPGTSSWNSILGRVENAILNIKNAVKNGLKYKAKGFLLTDWGDNGHWQHLPISFVGFLYGAALSWGFNENSDLNLEEALNKIGFNGEELGGILCNIGNAYKLTGIEVPNSTLFALPLLFPEKVLLTDKMVKMLKLENLNKTKEILEGNFSLLRQSNAENSNDLIKEEIKNSIEIALFSVDLLISLLKTGSNSITGLPKVVKQEFKYRFEKIVDDYKAIWKKRNREGGLNESLKKLTKICSYLE</sequence>
<dbReference type="STRING" id="1123380.SAMN02745199_0190"/>
<dbReference type="EMBL" id="FQXN01000001">
    <property type="protein sequence ID" value="SHH18475.1"/>
    <property type="molecule type" value="Genomic_DNA"/>
</dbReference>
<feature type="domain" description="Beta-hexosaminidase bacterial type N-terminal" evidence="8">
    <location>
        <begin position="3"/>
        <end position="122"/>
    </location>
</feature>
<dbReference type="GO" id="GO:0016020">
    <property type="term" value="C:membrane"/>
    <property type="evidence" value="ECO:0007669"/>
    <property type="project" value="TreeGrafter"/>
</dbReference>
<evidence type="ECO:0000313" key="9">
    <source>
        <dbReference type="EMBL" id="SHH18475.1"/>
    </source>
</evidence>
<dbReference type="InterPro" id="IPR017853">
    <property type="entry name" value="GH"/>
</dbReference>
<name>A0A1M5QWG0_9BACT</name>